<gene>
    <name evidence="2" type="ORF">A2382_02120</name>
</gene>
<keyword evidence="1" id="KW-0472">Membrane</keyword>
<proteinExistence type="predicted"/>
<evidence type="ECO:0000313" key="3">
    <source>
        <dbReference type="Proteomes" id="UP000178999"/>
    </source>
</evidence>
<keyword evidence="1" id="KW-1133">Transmembrane helix</keyword>
<accession>A0A1F8CTN9</accession>
<dbReference type="AlphaFoldDB" id="A0A1F8CTN9"/>
<organism evidence="2 3">
    <name type="scientific">Candidatus Woesebacteria bacterium RIFOXYB1_FULL_38_16</name>
    <dbReference type="NCBI Taxonomy" id="1802538"/>
    <lineage>
        <taxon>Bacteria</taxon>
        <taxon>Candidatus Woeseibacteriota</taxon>
    </lineage>
</organism>
<reference evidence="2 3" key="1">
    <citation type="journal article" date="2016" name="Nat. Commun.">
        <title>Thousands of microbial genomes shed light on interconnected biogeochemical processes in an aquifer system.</title>
        <authorList>
            <person name="Anantharaman K."/>
            <person name="Brown C.T."/>
            <person name="Hug L.A."/>
            <person name="Sharon I."/>
            <person name="Castelle C.J."/>
            <person name="Probst A.J."/>
            <person name="Thomas B.C."/>
            <person name="Singh A."/>
            <person name="Wilkins M.J."/>
            <person name="Karaoz U."/>
            <person name="Brodie E.L."/>
            <person name="Williams K.H."/>
            <person name="Hubbard S.S."/>
            <person name="Banfield J.F."/>
        </authorList>
    </citation>
    <scope>NUCLEOTIDE SEQUENCE [LARGE SCALE GENOMIC DNA]</scope>
</reference>
<evidence type="ECO:0000256" key="1">
    <source>
        <dbReference type="SAM" id="Phobius"/>
    </source>
</evidence>
<feature type="transmembrane region" description="Helical" evidence="1">
    <location>
        <begin position="52"/>
        <end position="75"/>
    </location>
</feature>
<keyword evidence="1" id="KW-0812">Transmembrane</keyword>
<protein>
    <submittedName>
        <fullName evidence="2">Uncharacterized protein</fullName>
    </submittedName>
</protein>
<feature type="transmembrane region" description="Helical" evidence="1">
    <location>
        <begin position="7"/>
        <end position="27"/>
    </location>
</feature>
<dbReference type="Proteomes" id="UP000178999">
    <property type="component" value="Unassembled WGS sequence"/>
</dbReference>
<evidence type="ECO:0000313" key="2">
    <source>
        <dbReference type="EMBL" id="OGM79694.1"/>
    </source>
</evidence>
<comment type="caution">
    <text evidence="2">The sequence shown here is derived from an EMBL/GenBank/DDBJ whole genome shotgun (WGS) entry which is preliminary data.</text>
</comment>
<sequence>MIAGVAVGYFFVHFVIAGSAILAYAIINDCDQNALMASLGFLGDKVRFNRLLLSWLMALIGFGPFTLLFAGYIAAKYINKDASMKRKNTSTTPAYFEEY</sequence>
<dbReference type="EMBL" id="MGHY01000009">
    <property type="protein sequence ID" value="OGM79694.1"/>
    <property type="molecule type" value="Genomic_DNA"/>
</dbReference>
<name>A0A1F8CTN9_9BACT</name>